<keyword evidence="4 5" id="KW-0408">Iron</keyword>
<dbReference type="SUPFAM" id="SSF51197">
    <property type="entry name" value="Clavaminate synthase-like"/>
    <property type="match status" value="1"/>
</dbReference>
<dbReference type="PROSITE" id="PS51471">
    <property type="entry name" value="FE2OG_OXY"/>
    <property type="match status" value="1"/>
</dbReference>
<reference evidence="8 9" key="1">
    <citation type="submission" date="2024-02" db="EMBL/GenBank/DDBJ databases">
        <title>High-quality chromosome-scale genome assembly of Pensacola bahiagrass (Paspalum notatum Flugge var. saurae).</title>
        <authorList>
            <person name="Vega J.M."/>
            <person name="Podio M."/>
            <person name="Orjuela J."/>
            <person name="Siena L.A."/>
            <person name="Pessino S.C."/>
            <person name="Combes M.C."/>
            <person name="Mariac C."/>
            <person name="Albertini E."/>
            <person name="Pupilli F."/>
            <person name="Ortiz J.P.A."/>
            <person name="Leblanc O."/>
        </authorList>
    </citation>
    <scope>NUCLEOTIDE SEQUENCE [LARGE SCALE GENOMIC DNA]</scope>
    <source>
        <strain evidence="8">R1</strain>
        <tissue evidence="8">Leaf</tissue>
    </source>
</reference>
<dbReference type="Pfam" id="PF14226">
    <property type="entry name" value="DIOX_N"/>
    <property type="match status" value="1"/>
</dbReference>
<name>A0AAQ3U292_PASNO</name>
<evidence type="ECO:0000256" key="1">
    <source>
        <dbReference type="ARBA" id="ARBA00008056"/>
    </source>
</evidence>
<dbReference type="Pfam" id="PF03171">
    <property type="entry name" value="2OG-FeII_Oxy"/>
    <property type="match status" value="1"/>
</dbReference>
<feature type="region of interest" description="Disordered" evidence="6">
    <location>
        <begin position="42"/>
        <end position="69"/>
    </location>
</feature>
<dbReference type="InterPro" id="IPR027443">
    <property type="entry name" value="IPNS-like_sf"/>
</dbReference>
<dbReference type="EMBL" id="CP144751">
    <property type="protein sequence ID" value="WVZ84179.1"/>
    <property type="molecule type" value="Genomic_DNA"/>
</dbReference>
<dbReference type="InterPro" id="IPR026992">
    <property type="entry name" value="DIOX_N"/>
</dbReference>
<evidence type="ECO:0000256" key="6">
    <source>
        <dbReference type="SAM" id="MobiDB-lite"/>
    </source>
</evidence>
<proteinExistence type="inferred from homology"/>
<evidence type="ECO:0000313" key="9">
    <source>
        <dbReference type="Proteomes" id="UP001341281"/>
    </source>
</evidence>
<comment type="similarity">
    <text evidence="1 5">Belongs to the iron/ascorbate-dependent oxidoreductase family.</text>
</comment>
<dbReference type="GO" id="GO:0046872">
    <property type="term" value="F:metal ion binding"/>
    <property type="evidence" value="ECO:0007669"/>
    <property type="project" value="UniProtKB-KW"/>
</dbReference>
<keyword evidence="3 5" id="KW-0560">Oxidoreductase</keyword>
<dbReference type="GO" id="GO:0051213">
    <property type="term" value="F:dioxygenase activity"/>
    <property type="evidence" value="ECO:0007669"/>
    <property type="project" value="UniProtKB-ARBA"/>
</dbReference>
<keyword evidence="2 5" id="KW-0479">Metal-binding</keyword>
<dbReference type="InterPro" id="IPR044861">
    <property type="entry name" value="IPNS-like_FE2OG_OXY"/>
</dbReference>
<keyword evidence="9" id="KW-1185">Reference proteome</keyword>
<accession>A0AAQ3U292</accession>
<evidence type="ECO:0000256" key="5">
    <source>
        <dbReference type="RuleBase" id="RU003682"/>
    </source>
</evidence>
<protein>
    <recommendedName>
        <fullName evidence="7">Fe2OG dioxygenase domain-containing protein</fullName>
    </recommendedName>
</protein>
<evidence type="ECO:0000256" key="2">
    <source>
        <dbReference type="ARBA" id="ARBA00022723"/>
    </source>
</evidence>
<organism evidence="8 9">
    <name type="scientific">Paspalum notatum var. saurae</name>
    <dbReference type="NCBI Taxonomy" id="547442"/>
    <lineage>
        <taxon>Eukaryota</taxon>
        <taxon>Viridiplantae</taxon>
        <taxon>Streptophyta</taxon>
        <taxon>Embryophyta</taxon>
        <taxon>Tracheophyta</taxon>
        <taxon>Spermatophyta</taxon>
        <taxon>Magnoliopsida</taxon>
        <taxon>Liliopsida</taxon>
        <taxon>Poales</taxon>
        <taxon>Poaceae</taxon>
        <taxon>PACMAD clade</taxon>
        <taxon>Panicoideae</taxon>
        <taxon>Andropogonodae</taxon>
        <taxon>Paspaleae</taxon>
        <taxon>Paspalinae</taxon>
        <taxon>Paspalum</taxon>
    </lineage>
</organism>
<gene>
    <name evidence="8" type="ORF">U9M48_031235</name>
</gene>
<dbReference type="PANTHER" id="PTHR10209:SF872">
    <property type="entry name" value="FE2OG DIOXYGENASE DOMAIN-CONTAINING PROTEIN"/>
    <property type="match status" value="1"/>
</dbReference>
<dbReference type="InterPro" id="IPR005123">
    <property type="entry name" value="Oxoglu/Fe-dep_dioxygenase_dom"/>
</dbReference>
<dbReference type="AlphaFoldDB" id="A0AAQ3U292"/>
<dbReference type="Gene3D" id="2.60.120.330">
    <property type="entry name" value="B-lactam Antibiotic, Isopenicillin N Synthase, Chain"/>
    <property type="match status" value="1"/>
</dbReference>
<evidence type="ECO:0000256" key="4">
    <source>
        <dbReference type="ARBA" id="ARBA00023004"/>
    </source>
</evidence>
<dbReference type="PANTHER" id="PTHR10209">
    <property type="entry name" value="OXIDOREDUCTASE, 2OG-FE II OXYGENASE FAMILY PROTEIN"/>
    <property type="match status" value="1"/>
</dbReference>
<evidence type="ECO:0000259" key="7">
    <source>
        <dbReference type="PROSITE" id="PS51471"/>
    </source>
</evidence>
<evidence type="ECO:0000313" key="8">
    <source>
        <dbReference type="EMBL" id="WVZ84179.1"/>
    </source>
</evidence>
<sequence length="369" mass="40234">MSSTTPAAAVACDRLAELRALDATFAGVRGLVASGATRVPRIFRVTDPEPSPKPNDEAPGQHEAPPPGVPTIDLAAADHEAVVEAVRRAAAEWGLFLVTGHGVPEEVAAAALGAARAFHDADGGEGSEKARLYTRDPAKAVKYNCNFDFYQSSVANWRDTLYLRVAPDPPTDAEMPQNCRDAFFDYAKHTKRLLGTLYGLLSEALGLNPSYLTDVMECNKGQMMLFHYYPPCPEPEHAIGITRHSDAGFLTVLLQDDIGGLQVLHDDQWIDVPPTPGAFVVNVGDLMQMMSNDKFSSAEHRVVAKKAGPRVSIACFTSHTDSARMYGPIKELLSDECPPLYRETLARDYIAHYYSIGLGPKKAIYDFRL</sequence>
<evidence type="ECO:0000256" key="3">
    <source>
        <dbReference type="ARBA" id="ARBA00023002"/>
    </source>
</evidence>
<dbReference type="Proteomes" id="UP001341281">
    <property type="component" value="Chromosome 07"/>
</dbReference>
<dbReference type="FunFam" id="2.60.120.330:FF:000005">
    <property type="entry name" value="1-aminocyclopropane-1-carboxylate oxidase homolog 1"/>
    <property type="match status" value="1"/>
</dbReference>
<feature type="domain" description="Fe2OG dioxygenase" evidence="7">
    <location>
        <begin position="220"/>
        <end position="319"/>
    </location>
</feature>